<evidence type="ECO:0000256" key="5">
    <source>
        <dbReference type="ARBA" id="ARBA00022598"/>
    </source>
</evidence>
<dbReference type="GO" id="GO:0004825">
    <property type="term" value="F:methionine-tRNA ligase activity"/>
    <property type="evidence" value="ECO:0007669"/>
    <property type="project" value="UniProtKB-EC"/>
</dbReference>
<dbReference type="GO" id="GO:0005524">
    <property type="term" value="F:ATP binding"/>
    <property type="evidence" value="ECO:0007669"/>
    <property type="project" value="UniProtKB-KW"/>
</dbReference>
<dbReference type="InterPro" id="IPR001412">
    <property type="entry name" value="aa-tRNA-synth_I_CS"/>
</dbReference>
<gene>
    <name evidence="15" type="primary">Contig18252.g19396</name>
    <name evidence="15" type="ORF">STYLEM_15785</name>
</gene>
<dbReference type="CDD" id="cd00814">
    <property type="entry name" value="MetRS_core"/>
    <property type="match status" value="1"/>
</dbReference>
<evidence type="ECO:0000256" key="7">
    <source>
        <dbReference type="ARBA" id="ARBA00022840"/>
    </source>
</evidence>
<dbReference type="FunFam" id="2.20.28.20:FF:000001">
    <property type="entry name" value="Methionine--tRNA ligase"/>
    <property type="match status" value="1"/>
</dbReference>
<comment type="catalytic activity">
    <reaction evidence="11">
        <text>tRNA(Met) + L-methionine + ATP = L-methionyl-tRNA(Met) + AMP + diphosphate</text>
        <dbReference type="Rhea" id="RHEA:13481"/>
        <dbReference type="Rhea" id="RHEA-COMP:9667"/>
        <dbReference type="Rhea" id="RHEA-COMP:9698"/>
        <dbReference type="ChEBI" id="CHEBI:30616"/>
        <dbReference type="ChEBI" id="CHEBI:33019"/>
        <dbReference type="ChEBI" id="CHEBI:57844"/>
        <dbReference type="ChEBI" id="CHEBI:78442"/>
        <dbReference type="ChEBI" id="CHEBI:78530"/>
        <dbReference type="ChEBI" id="CHEBI:456215"/>
        <dbReference type="EC" id="6.1.1.10"/>
    </reaction>
</comment>
<name>A0A078AZR4_STYLE</name>
<dbReference type="Gene3D" id="3.40.50.620">
    <property type="entry name" value="HUPs"/>
    <property type="match status" value="1"/>
</dbReference>
<dbReference type="PANTHER" id="PTHR45765">
    <property type="entry name" value="METHIONINE--TRNA LIGASE"/>
    <property type="match status" value="1"/>
</dbReference>
<evidence type="ECO:0000256" key="2">
    <source>
        <dbReference type="ARBA" id="ARBA00005594"/>
    </source>
</evidence>
<dbReference type="InterPro" id="IPR015413">
    <property type="entry name" value="Methionyl/Leucyl_tRNA_Synth"/>
</dbReference>
<proteinExistence type="inferred from homology"/>
<reference evidence="15 16" key="1">
    <citation type="submission" date="2014-06" db="EMBL/GenBank/DDBJ databases">
        <authorList>
            <person name="Swart Estienne"/>
        </authorList>
    </citation>
    <scope>NUCLEOTIDE SEQUENCE [LARGE SCALE GENOMIC DNA]</scope>
    <source>
        <strain evidence="15 16">130c</strain>
    </source>
</reference>
<dbReference type="SUPFAM" id="SSF47323">
    <property type="entry name" value="Anticodon-binding domain of a subclass of class I aminoacyl-tRNA synthetases"/>
    <property type="match status" value="1"/>
</dbReference>
<dbReference type="EMBL" id="CCKQ01014886">
    <property type="protein sequence ID" value="CDW86687.1"/>
    <property type="molecule type" value="Genomic_DNA"/>
</dbReference>
<keyword evidence="4" id="KW-0963">Cytoplasm</keyword>
<sequence>MQKKDISQTSAIKAKITIVNQNLSSFFIENLLKVLNVDVPVKKQTSANPVNSLDVTNVKLQIENGPTIYGELNVADFLVSQHNKTLSQADVAGGKQLLTLGKDLSFDHWAYYLNAHLKGTVHAFQTDKTNAIKELLKKQLKEISDNLYADLFEEDGKFSGQSGLFLQVLFYSFVQPVQQQNNNDIKKKMPVFRDLHKLPTSEEYKGSEQEKAAPKKIVNQKEVTYCTSDAKIKRVNFHRNLVPNKEQRNILITSALPYVNNVPHLGNIIGCVLSADVFARYARLMGYNTLYICGTDEYGTATETKALEEKKTPKEICDHYFEIHKRIYEWFDCDFDHFGRTTTKQQTKIAQDIFKRLHENGYTYEEIVDQQFCLKCERFLADRLVAGTCPLCNFYDAKGDQCDGCGKLLNANELIDPKCKVCASTPEIRQSQHIFIDLAKIQPQHEAWFDKAHLKGQWASNAIQFTNALLKEGLKGRCITRDLKWGTSVPLDEYSNKVFYVWFDAPIGYLSITANYNEENWEKWWLNNDDVQLYQFMGKDNITFHTVIFPCTLVGTHDPYTMLHHIATTEFLNYEIDPLTKKPKKFSKTRQTGVFGDDAIKTGIPSEVWRYYLLINRPESQDTVFLWNDLQAKNNNELLANPGNFSNRLLKFVQSSLNQKIPDYSGEIHADDSKFIEAIYSQFQLYVEQMEHVKIKDALKTVMNFSSLCNVYMQDNKPWDLKKQNNNERCSQVVNTALNALRLLCSLFEPFMPSFSAKVYEQLNHERTVDDETVLGQINGHPERILKLLKAGHQIGAPAPIFREISNEEIGRWRKEFGGGNQ</sequence>
<dbReference type="PANTHER" id="PTHR45765:SF1">
    <property type="entry name" value="METHIONINE--TRNA LIGASE, CYTOPLASMIC"/>
    <property type="match status" value="1"/>
</dbReference>
<dbReference type="InterPro" id="IPR023458">
    <property type="entry name" value="Met-tRNA_ligase_1"/>
</dbReference>
<accession>A0A078AZR4</accession>
<comment type="subcellular location">
    <subcellularLocation>
        <location evidence="1">Cytoplasm</location>
    </subcellularLocation>
</comment>
<keyword evidence="5 12" id="KW-0436">Ligase</keyword>
<comment type="similarity">
    <text evidence="2 12">Belongs to the class-I aminoacyl-tRNA synthetase family.</text>
</comment>
<evidence type="ECO:0000259" key="13">
    <source>
        <dbReference type="Pfam" id="PF09334"/>
    </source>
</evidence>
<dbReference type="Proteomes" id="UP000039865">
    <property type="component" value="Unassembled WGS sequence"/>
</dbReference>
<dbReference type="Gene3D" id="1.10.730.10">
    <property type="entry name" value="Isoleucyl-tRNA Synthetase, Domain 1"/>
    <property type="match status" value="1"/>
</dbReference>
<protein>
    <recommendedName>
        <fullName evidence="3">methionine--tRNA ligase</fullName>
        <ecNumber evidence="3">6.1.1.10</ecNumber>
    </recommendedName>
    <alternativeName>
        <fullName evidence="10">Methionyl-tRNA synthetase</fullName>
    </alternativeName>
</protein>
<dbReference type="OrthoDB" id="5844513at2759"/>
<dbReference type="InterPro" id="IPR033911">
    <property type="entry name" value="MetRS_core"/>
</dbReference>
<evidence type="ECO:0000313" key="15">
    <source>
        <dbReference type="EMBL" id="CDW86687.1"/>
    </source>
</evidence>
<dbReference type="InParanoid" id="A0A078AZR4"/>
<keyword evidence="16" id="KW-1185">Reference proteome</keyword>
<evidence type="ECO:0000256" key="10">
    <source>
        <dbReference type="ARBA" id="ARBA00030904"/>
    </source>
</evidence>
<dbReference type="Pfam" id="PF09334">
    <property type="entry name" value="tRNA-synt_1g"/>
    <property type="match status" value="1"/>
</dbReference>
<evidence type="ECO:0000256" key="12">
    <source>
        <dbReference type="RuleBase" id="RU363039"/>
    </source>
</evidence>
<dbReference type="Pfam" id="PF19303">
    <property type="entry name" value="Anticodon_3"/>
    <property type="match status" value="1"/>
</dbReference>
<evidence type="ECO:0000256" key="1">
    <source>
        <dbReference type="ARBA" id="ARBA00004496"/>
    </source>
</evidence>
<evidence type="ECO:0000313" key="16">
    <source>
        <dbReference type="Proteomes" id="UP000039865"/>
    </source>
</evidence>
<evidence type="ECO:0000259" key="14">
    <source>
        <dbReference type="Pfam" id="PF19303"/>
    </source>
</evidence>
<dbReference type="PROSITE" id="PS00178">
    <property type="entry name" value="AA_TRNA_LIGASE_I"/>
    <property type="match status" value="1"/>
</dbReference>
<evidence type="ECO:0000256" key="8">
    <source>
        <dbReference type="ARBA" id="ARBA00022917"/>
    </source>
</evidence>
<dbReference type="InterPro" id="IPR029038">
    <property type="entry name" value="MetRS_Zn"/>
</dbReference>
<keyword evidence="9 12" id="KW-0030">Aminoacyl-tRNA synthetase</keyword>
<dbReference type="SUPFAM" id="SSF57770">
    <property type="entry name" value="Methionyl-tRNA synthetase (MetRS), Zn-domain"/>
    <property type="match status" value="1"/>
</dbReference>
<dbReference type="InterPro" id="IPR014758">
    <property type="entry name" value="Met-tRNA_synth"/>
</dbReference>
<evidence type="ECO:0000256" key="6">
    <source>
        <dbReference type="ARBA" id="ARBA00022741"/>
    </source>
</evidence>
<feature type="domain" description="Methionyl-tRNA synthetase anticodon-binding" evidence="14">
    <location>
        <begin position="665"/>
        <end position="820"/>
    </location>
</feature>
<keyword evidence="7 12" id="KW-0067">ATP-binding</keyword>
<dbReference type="OMA" id="HLNTTEY"/>
<dbReference type="InterPro" id="IPR041872">
    <property type="entry name" value="Anticodon_Met"/>
</dbReference>
<keyword evidence="8 12" id="KW-0648">Protein biosynthesis</keyword>
<dbReference type="SUPFAM" id="SSF52374">
    <property type="entry name" value="Nucleotidylyl transferase"/>
    <property type="match status" value="1"/>
</dbReference>
<dbReference type="GO" id="GO:0017101">
    <property type="term" value="C:aminoacyl-tRNA synthetase multienzyme complex"/>
    <property type="evidence" value="ECO:0007669"/>
    <property type="project" value="TreeGrafter"/>
</dbReference>
<dbReference type="InterPro" id="IPR009080">
    <property type="entry name" value="tRNAsynth_Ia_anticodon-bd"/>
</dbReference>
<keyword evidence="6 12" id="KW-0547">Nucleotide-binding</keyword>
<feature type="domain" description="Methionyl/Leucyl tRNA synthetase" evidence="13">
    <location>
        <begin position="250"/>
        <end position="649"/>
    </location>
</feature>
<evidence type="ECO:0000256" key="9">
    <source>
        <dbReference type="ARBA" id="ARBA00023146"/>
    </source>
</evidence>
<evidence type="ECO:0000256" key="3">
    <source>
        <dbReference type="ARBA" id="ARBA00012838"/>
    </source>
</evidence>
<dbReference type="CDD" id="cd07957">
    <property type="entry name" value="Anticodon_Ia_Met"/>
    <property type="match status" value="1"/>
</dbReference>
<dbReference type="InterPro" id="IPR014729">
    <property type="entry name" value="Rossmann-like_a/b/a_fold"/>
</dbReference>
<dbReference type="Gene3D" id="2.20.28.20">
    <property type="entry name" value="Methionyl-tRNA synthetase, Zn-domain"/>
    <property type="match status" value="1"/>
</dbReference>
<dbReference type="EC" id="6.1.1.10" evidence="3"/>
<organism evidence="15 16">
    <name type="scientific">Stylonychia lemnae</name>
    <name type="common">Ciliate</name>
    <dbReference type="NCBI Taxonomy" id="5949"/>
    <lineage>
        <taxon>Eukaryota</taxon>
        <taxon>Sar</taxon>
        <taxon>Alveolata</taxon>
        <taxon>Ciliophora</taxon>
        <taxon>Intramacronucleata</taxon>
        <taxon>Spirotrichea</taxon>
        <taxon>Stichotrichia</taxon>
        <taxon>Sporadotrichida</taxon>
        <taxon>Oxytrichidae</taxon>
        <taxon>Stylonychinae</taxon>
        <taxon>Stylonychia</taxon>
    </lineage>
</organism>
<dbReference type="PRINTS" id="PR01041">
    <property type="entry name" value="TRNASYNTHMET"/>
</dbReference>
<dbReference type="AlphaFoldDB" id="A0A078AZR4"/>
<evidence type="ECO:0000256" key="11">
    <source>
        <dbReference type="ARBA" id="ARBA00047364"/>
    </source>
</evidence>
<evidence type="ECO:0000256" key="4">
    <source>
        <dbReference type="ARBA" id="ARBA00022490"/>
    </source>
</evidence>
<dbReference type="NCBIfam" id="TIGR00398">
    <property type="entry name" value="metG"/>
    <property type="match status" value="1"/>
</dbReference>
<dbReference type="GO" id="GO:0005829">
    <property type="term" value="C:cytosol"/>
    <property type="evidence" value="ECO:0007669"/>
    <property type="project" value="TreeGrafter"/>
</dbReference>
<dbReference type="GO" id="GO:0006431">
    <property type="term" value="P:methionyl-tRNA aminoacylation"/>
    <property type="evidence" value="ECO:0007669"/>
    <property type="project" value="InterPro"/>
</dbReference>